<proteinExistence type="predicted"/>
<dbReference type="RefSeq" id="WP_176334875.1">
    <property type="nucleotide sequence ID" value="NZ_BAAAEF010000013.1"/>
</dbReference>
<evidence type="ECO:0008006" key="3">
    <source>
        <dbReference type="Google" id="ProtNLM"/>
    </source>
</evidence>
<evidence type="ECO:0000313" key="1">
    <source>
        <dbReference type="EMBL" id="QKK79989.1"/>
    </source>
</evidence>
<dbReference type="Pfam" id="PF11185">
    <property type="entry name" value="DUF2971"/>
    <property type="match status" value="1"/>
</dbReference>
<gene>
    <name evidence="1" type="ORF">MP3633_1255</name>
</gene>
<name>A0A859D059_9GAMM</name>
<sequence>MVVPNDLYKYMTLDTAKIVLESGRLRWQSPCQFNDLSEMQRMPRLEPEYNEAWLIYARTLVDLIYNKNVIDFTVYSPWTQKILLQILQLNISNYSEEDALKNIEKKIPACESEVGDRLRKIIESKNDGTLRCFCLSEDENNATMWAHYGDVNKGCMFGFGHLEEKGTQFLAAEKVSYTADPPVVGSALDILLYGPSAALNKRTRLAIFCNKEINWAYEKEWRVMINRSAPNQEKFSDLLFYPEELTSVTFGLKVQDKDREEMLKLIAKTYPHCGVFEIKLNNGTFTRISLNG</sequence>
<reference evidence="1 2" key="1">
    <citation type="submission" date="2020-06" db="EMBL/GenBank/DDBJ databases">
        <authorList>
            <person name="Voronona O.L."/>
            <person name="Aksenova E.I."/>
            <person name="Kunda M.S."/>
            <person name="Semenov A.N."/>
            <person name="Ryzhova N."/>
        </authorList>
    </citation>
    <scope>NUCLEOTIDE SEQUENCE [LARGE SCALE GENOMIC DNA]</scope>
    <source>
        <strain evidence="1 2">MPKMM3633</strain>
    </source>
</reference>
<evidence type="ECO:0000313" key="2">
    <source>
        <dbReference type="Proteomes" id="UP000509371"/>
    </source>
</evidence>
<protein>
    <recommendedName>
        <fullName evidence="3">DUF2971 domain-containing protein</fullName>
    </recommendedName>
</protein>
<dbReference type="Proteomes" id="UP000509371">
    <property type="component" value="Chromosome"/>
</dbReference>
<accession>A0A859D059</accession>
<dbReference type="KEGG" id="mpri:MP3633_1255"/>
<dbReference type="AlphaFoldDB" id="A0A859D059"/>
<dbReference type="EMBL" id="CP054301">
    <property type="protein sequence ID" value="QKK79989.1"/>
    <property type="molecule type" value="Genomic_DNA"/>
</dbReference>
<dbReference type="InterPro" id="IPR021352">
    <property type="entry name" value="DUF2971"/>
</dbReference>
<organism evidence="1 2">
    <name type="scientific">Marinomonas primoryensis</name>
    <dbReference type="NCBI Taxonomy" id="178399"/>
    <lineage>
        <taxon>Bacteria</taxon>
        <taxon>Pseudomonadati</taxon>
        <taxon>Pseudomonadota</taxon>
        <taxon>Gammaproteobacteria</taxon>
        <taxon>Oceanospirillales</taxon>
        <taxon>Oceanospirillaceae</taxon>
        <taxon>Marinomonas</taxon>
    </lineage>
</organism>